<name>A0A242AS82_ENTFC</name>
<feature type="domain" description="Group II intron-interrupted relaxase LtrB central" evidence="3">
    <location>
        <begin position="364"/>
        <end position="445"/>
    </location>
</feature>
<keyword evidence="1" id="KW-0175">Coiled coil</keyword>
<gene>
    <name evidence="4" type="ORF">A5810_003083</name>
</gene>
<evidence type="ECO:0000313" key="5">
    <source>
        <dbReference type="Proteomes" id="UP000194885"/>
    </source>
</evidence>
<feature type="domain" description="MobA/VirD2-like nuclease" evidence="2">
    <location>
        <begin position="19"/>
        <end position="158"/>
    </location>
</feature>
<accession>A0A242AS82</accession>
<feature type="coiled-coil region" evidence="1">
    <location>
        <begin position="642"/>
        <end position="760"/>
    </location>
</feature>
<evidence type="ECO:0000313" key="4">
    <source>
        <dbReference type="EMBL" id="OTN83794.1"/>
    </source>
</evidence>
<dbReference type="Proteomes" id="UP000194885">
    <property type="component" value="Unassembled WGS sequence"/>
</dbReference>
<dbReference type="RefSeq" id="WP_086323989.1">
    <property type="nucleotide sequence ID" value="NZ_NGKW01000023.1"/>
</dbReference>
<evidence type="ECO:0008006" key="6">
    <source>
        <dbReference type="Google" id="ProtNLM"/>
    </source>
</evidence>
<sequence>MAVTKIHQIKTTLNKAIGYITNPEKTNNGMLVSSYNCQSQFAEVEMQMTREYAREVKDDYRKVGGSEVLAHHLIQSFSPEDKVTPELAHELGRQLIDELTEGKFEYVIATHIDQEHIHNHIIFNSVSFYDLKKFRSQPYRTANKIKEISNRICAEHDLSLSPKKEKLKDSYKSYSNRRNNTSFRSEIRKRLTMCLNESTSWEEFEEKADHLGVNIDRKGKHISYALLSEGQQRRTRGDKLDDLETFTESNISQKLSANQSYINQLKEAIEETFFSSDNLEDFSFLLEQEHGITFKSNKQDQFVFHFNDVNDFKWNESLLPDSYQIKNLKDYFRESYEFTNDSSLNSIEERYREKEKSVIVQEDTPIQLQEFQIEKATKEGLLVSIEHEDLNGLVFVPNNYVDVNEETGEYTIWINDKFDYTLTDKQTNEQTSFTVKGEGIIRGLEKMQGIQPQEIKLSSKNILSMSNRGVSISIPELNIKRLFIPSEYVVIDEISKSCSILIGEKWNYYAEPFPENDDNSNKKLPYQKFTGRSLISSLKETPELLDVFLKPKFDQLHYQSRKRYTNQLVEALNTIREEKIVSASQLEQRLNEIIEQKNQAKEKIAEIDGKIKNYNNVAKLLVTYEKYLPIMNEIERATMLQKIKLEQKYKEEVRQFKFAEKKLLASDNLRPDLTKEKIVTVAKNQEKQRKRLIEGYKHYENKLNRLIDVQEILQELERNGLFDLRGYRVIDREEKLTDKIEKYEKEVEETQQKNAKEKRKEHEI</sequence>
<protein>
    <recommendedName>
        <fullName evidence="6">Relaxase</fullName>
    </recommendedName>
</protein>
<comment type="caution">
    <text evidence="4">The sequence shown here is derived from an EMBL/GenBank/DDBJ whole genome shotgun (WGS) entry which is preliminary data.</text>
</comment>
<feature type="coiled-coil region" evidence="1">
    <location>
        <begin position="576"/>
        <end position="617"/>
    </location>
</feature>
<dbReference type="Pfam" id="PF20874">
    <property type="entry name" value="Relaxase_M"/>
    <property type="match status" value="1"/>
</dbReference>
<reference evidence="4 5" key="1">
    <citation type="submission" date="2017-05" db="EMBL/GenBank/DDBJ databases">
        <title>The Genome Sequence of Enterococcus faecium 7H8_DIV0219.</title>
        <authorList>
            <consortium name="The Broad Institute Genomics Platform"/>
            <consortium name="The Broad Institute Genomic Center for Infectious Diseases"/>
            <person name="Earl A."/>
            <person name="Manson A."/>
            <person name="Schwartman J."/>
            <person name="Gilmore M."/>
            <person name="Abouelleil A."/>
            <person name="Cao P."/>
            <person name="Chapman S."/>
            <person name="Cusick C."/>
            <person name="Shea T."/>
            <person name="Young S."/>
            <person name="Neafsey D."/>
            <person name="Nusbaum C."/>
            <person name="Birren B."/>
        </authorList>
    </citation>
    <scope>NUCLEOTIDE SEQUENCE [LARGE SCALE GENOMIC DNA]</scope>
    <source>
        <strain evidence="4 5">7H8_DIV0219</strain>
    </source>
</reference>
<dbReference type="AlphaFoldDB" id="A0A242AS82"/>
<dbReference type="InterPro" id="IPR048299">
    <property type="entry name" value="LtrB_central"/>
</dbReference>
<dbReference type="InterPro" id="IPR005094">
    <property type="entry name" value="Endonuclease_MobA/VirD2"/>
</dbReference>
<evidence type="ECO:0000259" key="3">
    <source>
        <dbReference type="Pfam" id="PF20874"/>
    </source>
</evidence>
<dbReference type="Pfam" id="PF03432">
    <property type="entry name" value="Relaxase"/>
    <property type="match status" value="1"/>
</dbReference>
<dbReference type="EMBL" id="NGKW01000023">
    <property type="protein sequence ID" value="OTN83794.1"/>
    <property type="molecule type" value="Genomic_DNA"/>
</dbReference>
<proteinExistence type="predicted"/>
<evidence type="ECO:0000256" key="1">
    <source>
        <dbReference type="SAM" id="Coils"/>
    </source>
</evidence>
<evidence type="ECO:0000259" key="2">
    <source>
        <dbReference type="Pfam" id="PF03432"/>
    </source>
</evidence>
<organism evidence="4 5">
    <name type="scientific">Enterococcus faecium</name>
    <name type="common">Streptococcus faecium</name>
    <dbReference type="NCBI Taxonomy" id="1352"/>
    <lineage>
        <taxon>Bacteria</taxon>
        <taxon>Bacillati</taxon>
        <taxon>Bacillota</taxon>
        <taxon>Bacilli</taxon>
        <taxon>Lactobacillales</taxon>
        <taxon>Enterococcaceae</taxon>
        <taxon>Enterococcus</taxon>
    </lineage>
</organism>